<dbReference type="GO" id="GO:0005524">
    <property type="term" value="F:ATP binding"/>
    <property type="evidence" value="ECO:0007669"/>
    <property type="project" value="UniProtKB-UniRule"/>
</dbReference>
<evidence type="ECO:0000256" key="2">
    <source>
        <dbReference type="ARBA" id="ARBA00022527"/>
    </source>
</evidence>
<dbReference type="PROSITE" id="PS50032">
    <property type="entry name" value="KA1"/>
    <property type="match status" value="1"/>
</dbReference>
<evidence type="ECO:0000259" key="12">
    <source>
        <dbReference type="PROSITE" id="PS50032"/>
    </source>
</evidence>
<proteinExistence type="predicted"/>
<organism evidence="13 14">
    <name type="scientific">Catenaria anguillulae PL171</name>
    <dbReference type="NCBI Taxonomy" id="765915"/>
    <lineage>
        <taxon>Eukaryota</taxon>
        <taxon>Fungi</taxon>
        <taxon>Fungi incertae sedis</taxon>
        <taxon>Blastocladiomycota</taxon>
        <taxon>Blastocladiomycetes</taxon>
        <taxon>Blastocladiales</taxon>
        <taxon>Catenariaceae</taxon>
        <taxon>Catenaria</taxon>
    </lineage>
</organism>
<dbReference type="EC" id="2.7.11.1" evidence="1"/>
<sequence length="830" mass="88522">MDKASDTNTSTRAPRRDKNKDNPNEPPVIGSYKIDRTLGQGTYGKVKLGLHQQTGEKVAIKIIEKANIQSQRQVARIQREIRFLKLLHHPHIVKVYEVHETAEQIFIVMEFVQGGELFDYIVSHKRVKEKEARAFYRMMLSALHYCHANAVIHRDLKPENLLLDNDKTIKIIDFGFGNTFKPHGLLETFCGSPFYAAPEMILGKKYEGPEVDMWSVGVILFALLCGHLPFDDENIKELYKKIAAGSFTCPSYLSPSAKHLIQRLITVDPRKRATLDEVLNHAWVNEGFTRPPHSYLPERPVIRDPAELSPDIVHRLHAFGYTQEDIEKAFLEEDHSKPHPIRATYFLLQEMLTREEKKLRDAKKGSVSGASGGKGAQPLATSPNASTSSSTIASSMTAVNTSSNVTIPNGTPATAAAPPALSAAIPSPPIITTSAAPDREATTDSPTASMVNVAVAPSSPAALGAPVNGAGVTCSLYSISEDEDGHARHHHHPAAGSGTNSAGATMNHQSNTATAGPPPTRGTHAGISASNKGQFTSMPQVTDAKSSRRASTPETPDHHHQHATAVSPVPPVRVPERPRHSTTSLTSSPGPRTAPPAMNTDTHLPSVGPPSPTSPDMPMSAGTSPSRQPLHLPSTANAQAAQTSTAGSAAPGQDGKGRRFSLANLTTGSKRRSSTTPAKPQNGGPSTSPPGTLAAPSAGADGGVSGESTQSGGDGNGAVPPSGSTASGEPGGSADSARTVSSWFLNVNTTSAKPPLEIIAEVKRVLAENRVDFGHDGGFIVECRLADLVFEIEICKVPRLSLFGLHFKRISGGIWAYKKLCNKLLSQMNL</sequence>
<keyword evidence="6 9" id="KW-0067">ATP-binding</keyword>
<feature type="region of interest" description="Disordered" evidence="10">
    <location>
        <begin position="357"/>
        <end position="393"/>
    </location>
</feature>
<dbReference type="AlphaFoldDB" id="A0A1Y2HWM5"/>
<dbReference type="Gene3D" id="1.10.510.10">
    <property type="entry name" value="Transferase(Phosphotransferase) domain 1"/>
    <property type="match status" value="1"/>
</dbReference>
<dbReference type="PROSITE" id="PS00108">
    <property type="entry name" value="PROTEIN_KINASE_ST"/>
    <property type="match status" value="1"/>
</dbReference>
<dbReference type="InterPro" id="IPR028375">
    <property type="entry name" value="KA1/Ssp2_C"/>
</dbReference>
<dbReference type="Gene3D" id="3.30.310.80">
    <property type="entry name" value="Kinase associated domain 1, KA1"/>
    <property type="match status" value="1"/>
</dbReference>
<keyword evidence="5 13" id="KW-0418">Kinase</keyword>
<dbReference type="Pfam" id="PF00069">
    <property type="entry name" value="Pkinase"/>
    <property type="match status" value="1"/>
</dbReference>
<dbReference type="EMBL" id="MCFL01000007">
    <property type="protein sequence ID" value="ORZ38998.1"/>
    <property type="molecule type" value="Genomic_DNA"/>
</dbReference>
<feature type="region of interest" description="Disordered" evidence="10">
    <location>
        <begin position="483"/>
        <end position="735"/>
    </location>
</feature>
<dbReference type="InterPro" id="IPR017441">
    <property type="entry name" value="Protein_kinase_ATP_BS"/>
</dbReference>
<evidence type="ECO:0000256" key="10">
    <source>
        <dbReference type="SAM" id="MobiDB-lite"/>
    </source>
</evidence>
<feature type="compositionally biased region" description="Polar residues" evidence="10">
    <location>
        <begin position="528"/>
        <end position="554"/>
    </location>
</feature>
<evidence type="ECO:0000256" key="1">
    <source>
        <dbReference type="ARBA" id="ARBA00012513"/>
    </source>
</evidence>
<reference evidence="13 14" key="1">
    <citation type="submission" date="2016-07" db="EMBL/GenBank/DDBJ databases">
        <title>Pervasive Adenine N6-methylation of Active Genes in Fungi.</title>
        <authorList>
            <consortium name="DOE Joint Genome Institute"/>
            <person name="Mondo S.J."/>
            <person name="Dannebaum R.O."/>
            <person name="Kuo R.C."/>
            <person name="Labutti K."/>
            <person name="Haridas S."/>
            <person name="Kuo A."/>
            <person name="Salamov A."/>
            <person name="Ahrendt S.R."/>
            <person name="Lipzen A."/>
            <person name="Sullivan W."/>
            <person name="Andreopoulos W.B."/>
            <person name="Clum A."/>
            <person name="Lindquist E."/>
            <person name="Daum C."/>
            <person name="Ramamoorthy G.K."/>
            <person name="Gryganskyi A."/>
            <person name="Culley D."/>
            <person name="Magnuson J.K."/>
            <person name="James T.Y."/>
            <person name="O'Malley M.A."/>
            <person name="Stajich J.E."/>
            <person name="Spatafora J.W."/>
            <person name="Visel A."/>
            <person name="Grigoriev I.V."/>
        </authorList>
    </citation>
    <scope>NUCLEOTIDE SEQUENCE [LARGE SCALE GENOMIC DNA]</scope>
    <source>
        <strain evidence="13 14">PL171</strain>
    </source>
</reference>
<feature type="domain" description="KA1" evidence="12">
    <location>
        <begin position="781"/>
        <end position="830"/>
    </location>
</feature>
<keyword evidence="14" id="KW-1185">Reference proteome</keyword>
<feature type="domain" description="Protein kinase" evidence="11">
    <location>
        <begin position="32"/>
        <end position="284"/>
    </location>
</feature>
<evidence type="ECO:0000256" key="7">
    <source>
        <dbReference type="ARBA" id="ARBA00047899"/>
    </source>
</evidence>
<dbReference type="GO" id="GO:0106310">
    <property type="term" value="F:protein serine kinase activity"/>
    <property type="evidence" value="ECO:0007669"/>
    <property type="project" value="RHEA"/>
</dbReference>
<dbReference type="SMART" id="SM00220">
    <property type="entry name" value="S_TKc"/>
    <property type="match status" value="1"/>
</dbReference>
<dbReference type="GO" id="GO:0004674">
    <property type="term" value="F:protein serine/threonine kinase activity"/>
    <property type="evidence" value="ECO:0007669"/>
    <property type="project" value="UniProtKB-KW"/>
</dbReference>
<comment type="caution">
    <text evidence="13">The sequence shown here is derived from an EMBL/GenBank/DDBJ whole genome shotgun (WGS) entry which is preliminary data.</text>
</comment>
<evidence type="ECO:0000313" key="14">
    <source>
        <dbReference type="Proteomes" id="UP000193411"/>
    </source>
</evidence>
<gene>
    <name evidence="13" type="ORF">BCR44DRAFT_74781</name>
</gene>
<keyword evidence="2" id="KW-0723">Serine/threonine-protein kinase</keyword>
<dbReference type="STRING" id="765915.A0A1Y2HWM5"/>
<dbReference type="InterPro" id="IPR011009">
    <property type="entry name" value="Kinase-like_dom_sf"/>
</dbReference>
<evidence type="ECO:0000256" key="6">
    <source>
        <dbReference type="ARBA" id="ARBA00022840"/>
    </source>
</evidence>
<feature type="binding site" evidence="9">
    <location>
        <position position="61"/>
    </location>
    <ligand>
        <name>ATP</name>
        <dbReference type="ChEBI" id="CHEBI:30616"/>
    </ligand>
</feature>
<comment type="catalytic activity">
    <reaction evidence="7">
        <text>L-threonyl-[protein] + ATP = O-phospho-L-threonyl-[protein] + ADP + H(+)</text>
        <dbReference type="Rhea" id="RHEA:46608"/>
        <dbReference type="Rhea" id="RHEA-COMP:11060"/>
        <dbReference type="Rhea" id="RHEA-COMP:11605"/>
        <dbReference type="ChEBI" id="CHEBI:15378"/>
        <dbReference type="ChEBI" id="CHEBI:30013"/>
        <dbReference type="ChEBI" id="CHEBI:30616"/>
        <dbReference type="ChEBI" id="CHEBI:61977"/>
        <dbReference type="ChEBI" id="CHEBI:456216"/>
        <dbReference type="EC" id="2.7.11.1"/>
    </reaction>
</comment>
<dbReference type="GO" id="GO:0005737">
    <property type="term" value="C:cytoplasm"/>
    <property type="evidence" value="ECO:0007669"/>
    <property type="project" value="TreeGrafter"/>
</dbReference>
<dbReference type="InterPro" id="IPR000719">
    <property type="entry name" value="Prot_kinase_dom"/>
</dbReference>
<protein>
    <recommendedName>
        <fullName evidence="1">non-specific serine/threonine protein kinase</fullName>
        <ecNumber evidence="1">2.7.11.1</ecNumber>
    </recommendedName>
</protein>
<dbReference type="PROSITE" id="PS50011">
    <property type="entry name" value="PROTEIN_KINASE_DOM"/>
    <property type="match status" value="1"/>
</dbReference>
<dbReference type="Pfam" id="PF02149">
    <property type="entry name" value="KA1"/>
    <property type="match status" value="1"/>
</dbReference>
<keyword evidence="4 9" id="KW-0547">Nucleotide-binding</keyword>
<evidence type="ECO:0000256" key="3">
    <source>
        <dbReference type="ARBA" id="ARBA00022679"/>
    </source>
</evidence>
<dbReference type="InterPro" id="IPR008271">
    <property type="entry name" value="Ser/Thr_kinase_AS"/>
</dbReference>
<dbReference type="InterPro" id="IPR001772">
    <property type="entry name" value="KA1_dom"/>
</dbReference>
<feature type="compositionally biased region" description="Polar residues" evidence="10">
    <location>
        <begin position="663"/>
        <end position="690"/>
    </location>
</feature>
<feature type="compositionally biased region" description="Basic and acidic residues" evidence="10">
    <location>
        <begin position="14"/>
        <end position="23"/>
    </location>
</feature>
<dbReference type="CDD" id="cd14003">
    <property type="entry name" value="STKc_AMPK-like"/>
    <property type="match status" value="1"/>
</dbReference>
<evidence type="ECO:0000256" key="4">
    <source>
        <dbReference type="ARBA" id="ARBA00022741"/>
    </source>
</evidence>
<feature type="compositionally biased region" description="Polar residues" evidence="10">
    <location>
        <begin position="581"/>
        <end position="590"/>
    </location>
</feature>
<dbReference type="GO" id="GO:0035556">
    <property type="term" value="P:intracellular signal transduction"/>
    <property type="evidence" value="ECO:0007669"/>
    <property type="project" value="TreeGrafter"/>
</dbReference>
<dbReference type="FunFam" id="3.30.310.80:FF:000011">
    <property type="entry name" value="Non-specific serine/threonine protein kinase"/>
    <property type="match status" value="1"/>
</dbReference>
<comment type="catalytic activity">
    <reaction evidence="8">
        <text>L-seryl-[protein] + ATP = O-phospho-L-seryl-[protein] + ADP + H(+)</text>
        <dbReference type="Rhea" id="RHEA:17989"/>
        <dbReference type="Rhea" id="RHEA-COMP:9863"/>
        <dbReference type="Rhea" id="RHEA-COMP:11604"/>
        <dbReference type="ChEBI" id="CHEBI:15378"/>
        <dbReference type="ChEBI" id="CHEBI:29999"/>
        <dbReference type="ChEBI" id="CHEBI:30616"/>
        <dbReference type="ChEBI" id="CHEBI:83421"/>
        <dbReference type="ChEBI" id="CHEBI:456216"/>
        <dbReference type="EC" id="2.7.11.1"/>
    </reaction>
</comment>
<accession>A0A1Y2HWM5</accession>
<dbReference type="FunFam" id="1.10.510.10:FF:000592">
    <property type="entry name" value="CAMK family protein kinase"/>
    <property type="match status" value="1"/>
</dbReference>
<dbReference type="CDD" id="cd12121">
    <property type="entry name" value="MARK_C_like"/>
    <property type="match status" value="1"/>
</dbReference>
<feature type="compositionally biased region" description="Low complexity" evidence="10">
    <location>
        <begin position="633"/>
        <end position="652"/>
    </location>
</feature>
<feature type="region of interest" description="Disordered" evidence="10">
    <location>
        <begin position="1"/>
        <end position="32"/>
    </location>
</feature>
<evidence type="ECO:0000256" key="9">
    <source>
        <dbReference type="PROSITE-ProRule" id="PRU10141"/>
    </source>
</evidence>
<dbReference type="PANTHER" id="PTHR24346">
    <property type="entry name" value="MAP/MICROTUBULE AFFINITY-REGULATING KINASE"/>
    <property type="match status" value="1"/>
</dbReference>
<dbReference type="OrthoDB" id="193931at2759"/>
<dbReference type="FunFam" id="3.30.200.20:FF:000003">
    <property type="entry name" value="Non-specific serine/threonine protein kinase"/>
    <property type="match status" value="1"/>
</dbReference>
<evidence type="ECO:0000259" key="11">
    <source>
        <dbReference type="PROSITE" id="PS50011"/>
    </source>
</evidence>
<dbReference type="Proteomes" id="UP000193411">
    <property type="component" value="Unassembled WGS sequence"/>
</dbReference>
<keyword evidence="3" id="KW-0808">Transferase</keyword>
<dbReference type="PANTHER" id="PTHR24346:SF106">
    <property type="entry name" value="PROTEIN KINASE DOMAIN-CONTAINING PROTEIN"/>
    <property type="match status" value="1"/>
</dbReference>
<feature type="compositionally biased region" description="Low complexity" evidence="10">
    <location>
        <begin position="494"/>
        <end position="505"/>
    </location>
</feature>
<dbReference type="SUPFAM" id="SSF103243">
    <property type="entry name" value="KA1-like"/>
    <property type="match status" value="1"/>
</dbReference>
<evidence type="ECO:0000256" key="8">
    <source>
        <dbReference type="ARBA" id="ARBA00048679"/>
    </source>
</evidence>
<dbReference type="SUPFAM" id="SSF56112">
    <property type="entry name" value="Protein kinase-like (PK-like)"/>
    <property type="match status" value="1"/>
</dbReference>
<name>A0A1Y2HWM5_9FUNG</name>
<feature type="non-terminal residue" evidence="13">
    <location>
        <position position="830"/>
    </location>
</feature>
<feature type="compositionally biased region" description="Polar residues" evidence="10">
    <location>
        <begin position="1"/>
        <end position="12"/>
    </location>
</feature>
<feature type="compositionally biased region" description="Low complexity" evidence="10">
    <location>
        <begin position="380"/>
        <end position="393"/>
    </location>
</feature>
<evidence type="ECO:0000313" key="13">
    <source>
        <dbReference type="EMBL" id="ORZ38998.1"/>
    </source>
</evidence>
<dbReference type="PROSITE" id="PS00107">
    <property type="entry name" value="PROTEIN_KINASE_ATP"/>
    <property type="match status" value="1"/>
</dbReference>
<evidence type="ECO:0000256" key="5">
    <source>
        <dbReference type="ARBA" id="ARBA00022777"/>
    </source>
</evidence>